<evidence type="ECO:0000313" key="8">
    <source>
        <dbReference type="Proteomes" id="UP000451471"/>
    </source>
</evidence>
<dbReference type="InterPro" id="IPR015422">
    <property type="entry name" value="PyrdxlP-dep_Trfase_small"/>
</dbReference>
<dbReference type="AlphaFoldDB" id="A0A6B0GHX8"/>
<dbReference type="GO" id="GO:0030170">
    <property type="term" value="F:pyridoxal phosphate binding"/>
    <property type="evidence" value="ECO:0007669"/>
    <property type="project" value="InterPro"/>
</dbReference>
<dbReference type="GO" id="GO:0042802">
    <property type="term" value="F:identical protein binding"/>
    <property type="evidence" value="ECO:0007669"/>
    <property type="project" value="TreeGrafter"/>
</dbReference>
<dbReference type="PROSITE" id="PS00600">
    <property type="entry name" value="AA_TRANSFER_CLASS_3"/>
    <property type="match status" value="1"/>
</dbReference>
<comment type="similarity">
    <text evidence="5">Belongs to the class-III pyridoxal-phosphate-dependent aminotransferase family.</text>
</comment>
<keyword evidence="8" id="KW-1185">Reference proteome</keyword>
<keyword evidence="4 5" id="KW-0663">Pyridoxal phosphate</keyword>
<protein>
    <submittedName>
        <fullName evidence="7">Aminotransferase class III-fold pyridoxal phosphate-dependent enzyme</fullName>
    </submittedName>
</protein>
<dbReference type="InterPro" id="IPR015424">
    <property type="entry name" value="PyrdxlP-dep_Trfase"/>
</dbReference>
<accession>A0A6B0GHX8</accession>
<dbReference type="Proteomes" id="UP000451471">
    <property type="component" value="Unassembled WGS sequence"/>
</dbReference>
<dbReference type="Gene3D" id="3.40.640.10">
    <property type="entry name" value="Type I PLP-dependent aspartate aminotransferase-like (Major domain)"/>
    <property type="match status" value="1"/>
</dbReference>
<dbReference type="InterPro" id="IPR015421">
    <property type="entry name" value="PyrdxlP-dep_Trfase_major"/>
</dbReference>
<keyword evidence="2 7" id="KW-0032">Aminotransferase</keyword>
<dbReference type="PANTHER" id="PTHR11986:SF79">
    <property type="entry name" value="ACETYLORNITHINE AMINOTRANSFERASE, MITOCHONDRIAL"/>
    <property type="match status" value="1"/>
</dbReference>
<dbReference type="Pfam" id="PF00202">
    <property type="entry name" value="Aminotran_3"/>
    <property type="match status" value="1"/>
</dbReference>
<organism evidence="7 8">
    <name type="scientific">Halomarina oriensis</name>
    <dbReference type="NCBI Taxonomy" id="671145"/>
    <lineage>
        <taxon>Archaea</taxon>
        <taxon>Methanobacteriati</taxon>
        <taxon>Methanobacteriota</taxon>
        <taxon>Stenosarchaea group</taxon>
        <taxon>Halobacteria</taxon>
        <taxon>Halobacteriales</taxon>
        <taxon>Natronomonadaceae</taxon>
        <taxon>Halomarina</taxon>
    </lineage>
</organism>
<evidence type="ECO:0000256" key="1">
    <source>
        <dbReference type="ARBA" id="ARBA00001933"/>
    </source>
</evidence>
<dbReference type="PIRSF" id="PIRSF000521">
    <property type="entry name" value="Transaminase_4ab_Lys_Orn"/>
    <property type="match status" value="1"/>
</dbReference>
<dbReference type="FunFam" id="3.40.640.10:FF:000004">
    <property type="entry name" value="Acetylornithine aminotransferase"/>
    <property type="match status" value="1"/>
</dbReference>
<evidence type="ECO:0000256" key="6">
    <source>
        <dbReference type="SAM" id="MobiDB-lite"/>
    </source>
</evidence>
<dbReference type="EMBL" id="WSZK01000007">
    <property type="protein sequence ID" value="MWG33401.1"/>
    <property type="molecule type" value="Genomic_DNA"/>
</dbReference>
<keyword evidence="3 7" id="KW-0808">Transferase</keyword>
<dbReference type="GO" id="GO:0008483">
    <property type="term" value="F:transaminase activity"/>
    <property type="evidence" value="ECO:0007669"/>
    <property type="project" value="UniProtKB-KW"/>
</dbReference>
<comment type="cofactor">
    <cofactor evidence="1">
        <name>pyridoxal 5'-phosphate</name>
        <dbReference type="ChEBI" id="CHEBI:597326"/>
    </cofactor>
</comment>
<evidence type="ECO:0000313" key="7">
    <source>
        <dbReference type="EMBL" id="MWG33401.1"/>
    </source>
</evidence>
<evidence type="ECO:0000256" key="3">
    <source>
        <dbReference type="ARBA" id="ARBA00022679"/>
    </source>
</evidence>
<dbReference type="OrthoDB" id="6534at2157"/>
<gene>
    <name evidence="7" type="ORF">GQS65_02670</name>
</gene>
<name>A0A6B0GHX8_9EURY</name>
<evidence type="ECO:0000256" key="5">
    <source>
        <dbReference type="RuleBase" id="RU003560"/>
    </source>
</evidence>
<dbReference type="CDD" id="cd00610">
    <property type="entry name" value="OAT_like"/>
    <property type="match status" value="1"/>
</dbReference>
<comment type="caution">
    <text evidence="7">The sequence shown here is derived from an EMBL/GenBank/DDBJ whole genome shotgun (WGS) entry which is preliminary data.</text>
</comment>
<reference evidence="7 8" key="1">
    <citation type="submission" date="2019-12" db="EMBL/GenBank/DDBJ databases">
        <title>Halocatena pleomorpha gen. nov. sp. nov., an extremely halophilic archaeon of family Halobacteriaceae isolated from saltpan soil.</title>
        <authorList>
            <person name="Pal Y."/>
            <person name="Verma A."/>
            <person name="Krishnamurthi S."/>
            <person name="Kumar P."/>
        </authorList>
    </citation>
    <scope>NUCLEOTIDE SEQUENCE [LARGE SCALE GENOMIC DNA]</scope>
    <source>
        <strain evidence="7 8">JCM 16495</strain>
    </source>
</reference>
<dbReference type="InterPro" id="IPR005814">
    <property type="entry name" value="Aminotrans_3"/>
</dbReference>
<dbReference type="InterPro" id="IPR050103">
    <property type="entry name" value="Class-III_PLP-dep_AT"/>
</dbReference>
<evidence type="ECO:0000256" key="4">
    <source>
        <dbReference type="ARBA" id="ARBA00022898"/>
    </source>
</evidence>
<dbReference type="SUPFAM" id="SSF53383">
    <property type="entry name" value="PLP-dependent transferases"/>
    <property type="match status" value="1"/>
</dbReference>
<proteinExistence type="inferred from homology"/>
<dbReference type="InterPro" id="IPR049704">
    <property type="entry name" value="Aminotrans_3_PPA_site"/>
</dbReference>
<dbReference type="RefSeq" id="WP_158203133.1">
    <property type="nucleotide sequence ID" value="NZ_WSZK01000007.1"/>
</dbReference>
<feature type="region of interest" description="Disordered" evidence="6">
    <location>
        <begin position="1"/>
        <end position="22"/>
    </location>
</feature>
<dbReference type="Gene3D" id="3.90.1150.10">
    <property type="entry name" value="Aspartate Aminotransferase, domain 1"/>
    <property type="match status" value="1"/>
</dbReference>
<sequence>MSDSEHDAASRSRRDVDREQLKRTTDDLLMPAVYGQQDLVLDRGEGVRLWDVDGNEFLDAVAGIAVVNTGHSHPRVVEAIQEQAANYVQSSYYFYHEPMADLLQTLADRSPGALKNTFFGNSGAEAVEGGIKLAKKATGKSEFISLRGSFHGRTPGAMALTGQNKYTHTFNPHMPGCYKIPSPNYYRYGDRFADEEEFGKWAAEQVHEVIKYDSNDDVAAVVVEPIQGEGGIVVPPKNYLPYLKEICEQEDILFFADEVQTGMGRTGKLFAVEHWDVDPDIMTLAKGIASGVPFGLFMGTEEVSETMAPADHYTTYGGSPIACAAANATFDVIDEEGLVENAATVGDEALDRFEELKEDHQLVGDARGKGLHLGLELVEDRETKAPAEEGAKAVRAAAHERGLLVSRCGTHGNVLRLTPPLSITSDEMEEMLDRLDAAFDDVEAAT</sequence>
<dbReference type="PANTHER" id="PTHR11986">
    <property type="entry name" value="AMINOTRANSFERASE CLASS III"/>
    <property type="match status" value="1"/>
</dbReference>
<evidence type="ECO:0000256" key="2">
    <source>
        <dbReference type="ARBA" id="ARBA00022576"/>
    </source>
</evidence>